<comment type="caution">
    <text evidence="1">The sequence shown here is derived from an EMBL/GenBank/DDBJ whole genome shotgun (WGS) entry which is preliminary data.</text>
</comment>
<sequence length="122" mass="13636">MIRRDRIPSRDKVLQYFVSRWYPGSDDGAGSYPNPPYVAQNTGKQVVAAGKISGSDLERGSPTADENALLELVQAARCAISIEYDANFLNNRSKNCTTGTVKEIQKKFVYSETFKRIDNLEL</sequence>
<proteinExistence type="predicted"/>
<dbReference type="Proteomes" id="UP000299102">
    <property type="component" value="Unassembled WGS sequence"/>
</dbReference>
<keyword evidence="2" id="KW-1185">Reference proteome</keyword>
<dbReference type="AlphaFoldDB" id="A0A4C1VRF7"/>
<evidence type="ECO:0000313" key="2">
    <source>
        <dbReference type="Proteomes" id="UP000299102"/>
    </source>
</evidence>
<dbReference type="EMBL" id="BGZK01000396">
    <property type="protein sequence ID" value="GBP41273.1"/>
    <property type="molecule type" value="Genomic_DNA"/>
</dbReference>
<reference evidence="1 2" key="1">
    <citation type="journal article" date="2019" name="Commun. Biol.">
        <title>The bagworm genome reveals a unique fibroin gene that provides high tensile strength.</title>
        <authorList>
            <person name="Kono N."/>
            <person name="Nakamura H."/>
            <person name="Ohtoshi R."/>
            <person name="Tomita M."/>
            <person name="Numata K."/>
            <person name="Arakawa K."/>
        </authorList>
    </citation>
    <scope>NUCLEOTIDE SEQUENCE [LARGE SCALE GENOMIC DNA]</scope>
</reference>
<gene>
    <name evidence="1" type="ORF">EVAR_33000_1</name>
</gene>
<accession>A0A4C1VRF7</accession>
<organism evidence="1 2">
    <name type="scientific">Eumeta variegata</name>
    <name type="common">Bagworm moth</name>
    <name type="synonym">Eumeta japonica</name>
    <dbReference type="NCBI Taxonomy" id="151549"/>
    <lineage>
        <taxon>Eukaryota</taxon>
        <taxon>Metazoa</taxon>
        <taxon>Ecdysozoa</taxon>
        <taxon>Arthropoda</taxon>
        <taxon>Hexapoda</taxon>
        <taxon>Insecta</taxon>
        <taxon>Pterygota</taxon>
        <taxon>Neoptera</taxon>
        <taxon>Endopterygota</taxon>
        <taxon>Lepidoptera</taxon>
        <taxon>Glossata</taxon>
        <taxon>Ditrysia</taxon>
        <taxon>Tineoidea</taxon>
        <taxon>Psychidae</taxon>
        <taxon>Oiketicinae</taxon>
        <taxon>Eumeta</taxon>
    </lineage>
</organism>
<name>A0A4C1VRF7_EUMVA</name>
<protein>
    <submittedName>
        <fullName evidence="1">Uncharacterized protein</fullName>
    </submittedName>
</protein>
<evidence type="ECO:0000313" key="1">
    <source>
        <dbReference type="EMBL" id="GBP41273.1"/>
    </source>
</evidence>